<dbReference type="InterPro" id="IPR001452">
    <property type="entry name" value="SH3_domain"/>
</dbReference>
<dbReference type="Pfam" id="PF00018">
    <property type="entry name" value="SH3_1"/>
    <property type="match status" value="2"/>
</dbReference>
<dbReference type="SMART" id="SM00326">
    <property type="entry name" value="SH3"/>
    <property type="match status" value="2"/>
</dbReference>
<comment type="caution">
    <text evidence="4">The sequence shown here is derived from an EMBL/GenBank/DDBJ whole genome shotgun (WGS) entry which is preliminary data.</text>
</comment>
<dbReference type="PANTHER" id="PTHR46037">
    <property type="entry name" value="PROTEIN ENHANCER OF SEVENLESS 2B"/>
    <property type="match status" value="1"/>
</dbReference>
<dbReference type="InterPro" id="IPR036028">
    <property type="entry name" value="SH3-like_dom_sf"/>
</dbReference>
<keyword evidence="5" id="KW-1185">Reference proteome</keyword>
<dbReference type="CDD" id="cd11805">
    <property type="entry name" value="SH3_GRB2_like_C"/>
    <property type="match status" value="1"/>
</dbReference>
<keyword evidence="1" id="KW-0728">SH3 domain</keyword>
<sequence length="217" mass="25173">MEALTKFAFRATADDELSFDKGSIVKVLNMDNDQNWFKAEQNGKVGYIPANYIQMKPHDWFHGKITRTKSEELLRQQQHDGAFLIRESESSQAQGDFSLSVRFNGAVQHFKVLRDGEGKYFLWVVKFNSLNELIEYHRSSSVSRTQQIFLHDMQQTIGVQAVFTVKALFDFKPQEENELEFKKGEIIEVVEKDDANWWRGRLGNREGLFPANYVAVQ</sequence>
<evidence type="ECO:0000256" key="2">
    <source>
        <dbReference type="ARBA" id="ARBA00022737"/>
    </source>
</evidence>
<dbReference type="PRINTS" id="PR00401">
    <property type="entry name" value="SH2DOMAIN"/>
</dbReference>
<accession>A0A6S7I750</accession>
<protein>
    <submittedName>
        <fullName evidence="4">Growth factor receptor-bound 2</fullName>
    </submittedName>
</protein>
<dbReference type="CDD" id="cd11804">
    <property type="entry name" value="SH3_GRB2_like_N"/>
    <property type="match status" value="1"/>
</dbReference>
<dbReference type="InterPro" id="IPR043539">
    <property type="entry name" value="Grb2-like"/>
</dbReference>
<dbReference type="AlphaFoldDB" id="A0A6S7I750"/>
<evidence type="ECO:0000256" key="1">
    <source>
        <dbReference type="ARBA" id="ARBA00022443"/>
    </source>
</evidence>
<dbReference type="InterPro" id="IPR000980">
    <property type="entry name" value="SH2"/>
</dbReference>
<dbReference type="OrthoDB" id="10255964at2759"/>
<reference evidence="4" key="1">
    <citation type="submission" date="2020-04" db="EMBL/GenBank/DDBJ databases">
        <authorList>
            <person name="Alioto T."/>
            <person name="Alioto T."/>
            <person name="Gomez Garrido J."/>
        </authorList>
    </citation>
    <scope>NUCLEOTIDE SEQUENCE</scope>
    <source>
        <strain evidence="4">A484AB</strain>
    </source>
</reference>
<dbReference type="SMART" id="SM00252">
    <property type="entry name" value="SH2"/>
    <property type="match status" value="1"/>
</dbReference>
<dbReference type="SUPFAM" id="SSF55550">
    <property type="entry name" value="SH2 domain"/>
    <property type="match status" value="1"/>
</dbReference>
<keyword evidence="4" id="KW-0675">Receptor</keyword>
<dbReference type="InterPro" id="IPR036860">
    <property type="entry name" value="SH2_dom_sf"/>
</dbReference>
<dbReference type="Gene3D" id="3.30.505.10">
    <property type="entry name" value="SH2 domain"/>
    <property type="match status" value="1"/>
</dbReference>
<dbReference type="Pfam" id="PF00017">
    <property type="entry name" value="SH2"/>
    <property type="match status" value="1"/>
</dbReference>
<dbReference type="PRINTS" id="PR00452">
    <property type="entry name" value="SH3DOMAIN"/>
</dbReference>
<evidence type="ECO:0000313" key="4">
    <source>
        <dbReference type="EMBL" id="CAB4002122.1"/>
    </source>
</evidence>
<dbReference type="SUPFAM" id="SSF50044">
    <property type="entry name" value="SH3-domain"/>
    <property type="match status" value="2"/>
</dbReference>
<dbReference type="CDD" id="cd09941">
    <property type="entry name" value="SH2_Grb2_like"/>
    <property type="match status" value="1"/>
</dbReference>
<dbReference type="PROSITE" id="PS50001">
    <property type="entry name" value="SH2"/>
    <property type="match status" value="1"/>
</dbReference>
<dbReference type="PRINTS" id="PR00499">
    <property type="entry name" value="P67PHOX"/>
</dbReference>
<proteinExistence type="predicted"/>
<dbReference type="Gene3D" id="2.30.30.40">
    <property type="entry name" value="SH3 Domains"/>
    <property type="match status" value="2"/>
</dbReference>
<evidence type="ECO:0000256" key="3">
    <source>
        <dbReference type="ARBA" id="ARBA00022999"/>
    </source>
</evidence>
<gene>
    <name evidence="4" type="ORF">PACLA_8A015404</name>
</gene>
<dbReference type="Proteomes" id="UP001152795">
    <property type="component" value="Unassembled WGS sequence"/>
</dbReference>
<keyword evidence="2" id="KW-0677">Repeat</keyword>
<keyword evidence="3" id="KW-0727">SH2 domain</keyword>
<dbReference type="FunFam" id="2.30.30.40:FF:000072">
    <property type="entry name" value="Unconventional Myosin IB"/>
    <property type="match status" value="1"/>
</dbReference>
<name>A0A6S7I750_PARCT</name>
<dbReference type="FunFam" id="3.30.505.10:FF:000022">
    <property type="entry name" value="Growth factor receptor-bound protein 2"/>
    <property type="match status" value="1"/>
</dbReference>
<organism evidence="4 5">
    <name type="scientific">Paramuricea clavata</name>
    <name type="common">Red gorgonian</name>
    <name type="synonym">Violescent sea-whip</name>
    <dbReference type="NCBI Taxonomy" id="317549"/>
    <lineage>
        <taxon>Eukaryota</taxon>
        <taxon>Metazoa</taxon>
        <taxon>Cnidaria</taxon>
        <taxon>Anthozoa</taxon>
        <taxon>Octocorallia</taxon>
        <taxon>Malacalcyonacea</taxon>
        <taxon>Plexauridae</taxon>
        <taxon>Paramuricea</taxon>
    </lineage>
</organism>
<dbReference type="EMBL" id="CACRXK020004262">
    <property type="protein sequence ID" value="CAB4002122.1"/>
    <property type="molecule type" value="Genomic_DNA"/>
</dbReference>
<evidence type="ECO:0000313" key="5">
    <source>
        <dbReference type="Proteomes" id="UP001152795"/>
    </source>
</evidence>
<dbReference type="PROSITE" id="PS50002">
    <property type="entry name" value="SH3"/>
    <property type="match status" value="2"/>
</dbReference>